<dbReference type="Proteomes" id="UP000549616">
    <property type="component" value="Unassembled WGS sequence"/>
</dbReference>
<keyword evidence="1" id="KW-0805">Transcription regulation</keyword>
<dbReference type="Pfam" id="PF00392">
    <property type="entry name" value="GntR"/>
    <property type="match status" value="1"/>
</dbReference>
<evidence type="ECO:0000256" key="1">
    <source>
        <dbReference type="ARBA" id="ARBA00023015"/>
    </source>
</evidence>
<dbReference type="InterPro" id="IPR036390">
    <property type="entry name" value="WH_DNA-bd_sf"/>
</dbReference>
<evidence type="ECO:0000259" key="4">
    <source>
        <dbReference type="PROSITE" id="PS50949"/>
    </source>
</evidence>
<dbReference type="PANTHER" id="PTHR44846">
    <property type="entry name" value="MANNOSYL-D-GLYCERATE TRANSPORT/METABOLISM SYSTEM REPRESSOR MNGR-RELATED"/>
    <property type="match status" value="1"/>
</dbReference>
<gene>
    <name evidence="5" type="ORF">HNR02_003043</name>
</gene>
<evidence type="ECO:0000313" key="6">
    <source>
        <dbReference type="Proteomes" id="UP000549616"/>
    </source>
</evidence>
<dbReference type="GO" id="GO:0045892">
    <property type="term" value="P:negative regulation of DNA-templated transcription"/>
    <property type="evidence" value="ECO:0007669"/>
    <property type="project" value="TreeGrafter"/>
</dbReference>
<organism evidence="5 6">
    <name type="scientific">Amycolatopsis endophytica</name>
    <dbReference type="NCBI Taxonomy" id="860233"/>
    <lineage>
        <taxon>Bacteria</taxon>
        <taxon>Bacillati</taxon>
        <taxon>Actinomycetota</taxon>
        <taxon>Actinomycetes</taxon>
        <taxon>Pseudonocardiales</taxon>
        <taxon>Pseudonocardiaceae</taxon>
        <taxon>Amycolatopsis</taxon>
    </lineage>
</organism>
<dbReference type="GO" id="GO:0003677">
    <property type="term" value="F:DNA binding"/>
    <property type="evidence" value="ECO:0007669"/>
    <property type="project" value="UniProtKB-KW"/>
</dbReference>
<dbReference type="InterPro" id="IPR000524">
    <property type="entry name" value="Tscrpt_reg_HTH_GntR"/>
</dbReference>
<dbReference type="SMART" id="SM00345">
    <property type="entry name" value="HTH_GNTR"/>
    <property type="match status" value="1"/>
</dbReference>
<name>A0A853B3X8_9PSEU</name>
<dbReference type="CDD" id="cd07377">
    <property type="entry name" value="WHTH_GntR"/>
    <property type="match status" value="1"/>
</dbReference>
<evidence type="ECO:0000313" key="5">
    <source>
        <dbReference type="EMBL" id="NYI89720.1"/>
    </source>
</evidence>
<dbReference type="GO" id="GO:0003700">
    <property type="term" value="F:DNA-binding transcription factor activity"/>
    <property type="evidence" value="ECO:0007669"/>
    <property type="project" value="InterPro"/>
</dbReference>
<dbReference type="RefSeq" id="WP_179773835.1">
    <property type="nucleotide sequence ID" value="NZ_JACCFK010000001.1"/>
</dbReference>
<dbReference type="InterPro" id="IPR050679">
    <property type="entry name" value="Bact_HTH_transcr_reg"/>
</dbReference>
<keyword evidence="3" id="KW-0804">Transcription</keyword>
<comment type="caution">
    <text evidence="5">The sequence shown here is derived from an EMBL/GenBank/DDBJ whole genome shotgun (WGS) entry which is preliminary data.</text>
</comment>
<evidence type="ECO:0000256" key="2">
    <source>
        <dbReference type="ARBA" id="ARBA00023125"/>
    </source>
</evidence>
<protein>
    <submittedName>
        <fullName evidence="5">DNA-binding GntR family transcriptional regulator</fullName>
    </submittedName>
</protein>
<dbReference type="Gene3D" id="1.10.10.10">
    <property type="entry name" value="Winged helix-like DNA-binding domain superfamily/Winged helix DNA-binding domain"/>
    <property type="match status" value="1"/>
</dbReference>
<dbReference type="PROSITE" id="PS50949">
    <property type="entry name" value="HTH_GNTR"/>
    <property type="match status" value="1"/>
</dbReference>
<dbReference type="SUPFAM" id="SSF46785">
    <property type="entry name" value="Winged helix' DNA-binding domain"/>
    <property type="match status" value="1"/>
</dbReference>
<proteinExistence type="predicted"/>
<reference evidence="5 6" key="1">
    <citation type="submission" date="2020-07" db="EMBL/GenBank/DDBJ databases">
        <title>Sequencing the genomes of 1000 actinobacteria strains.</title>
        <authorList>
            <person name="Klenk H.-P."/>
        </authorList>
    </citation>
    <scope>NUCLEOTIDE SEQUENCE [LARGE SCALE GENOMIC DNA]</scope>
    <source>
        <strain evidence="5 6">DSM 104006</strain>
    </source>
</reference>
<evidence type="ECO:0000256" key="3">
    <source>
        <dbReference type="ARBA" id="ARBA00023163"/>
    </source>
</evidence>
<dbReference type="PANTHER" id="PTHR44846:SF17">
    <property type="entry name" value="GNTR-FAMILY TRANSCRIPTIONAL REGULATOR"/>
    <property type="match status" value="1"/>
</dbReference>
<keyword evidence="6" id="KW-1185">Reference proteome</keyword>
<dbReference type="InterPro" id="IPR036388">
    <property type="entry name" value="WH-like_DNA-bd_sf"/>
</dbReference>
<dbReference type="AlphaFoldDB" id="A0A853B3X8"/>
<sequence length="95" mass="10832">MSRELVTHGPAYLYRLVADDLERRIESGELEVNKPLPAEQALAREYGISLGTSRHATRILRERGLVCTIPSKGTFVTERPRRNRVYCLDALRHVS</sequence>
<keyword evidence="2 5" id="KW-0238">DNA-binding</keyword>
<dbReference type="EMBL" id="JACCFK010000001">
    <property type="protein sequence ID" value="NYI89720.1"/>
    <property type="molecule type" value="Genomic_DNA"/>
</dbReference>
<accession>A0A853B3X8</accession>
<feature type="domain" description="HTH gntR-type" evidence="4">
    <location>
        <begin position="11"/>
        <end position="79"/>
    </location>
</feature>